<dbReference type="CDD" id="cd02028">
    <property type="entry name" value="UMPK_like"/>
    <property type="match status" value="1"/>
</dbReference>
<dbReference type="EMBL" id="JPMD01000020">
    <property type="protein sequence ID" value="KEZ86604.1"/>
    <property type="molecule type" value="Genomic_DNA"/>
</dbReference>
<dbReference type="SUPFAM" id="SSF55186">
    <property type="entry name" value="ThrRS/AlaRS common domain"/>
    <property type="match status" value="1"/>
</dbReference>
<evidence type="ECO:0000259" key="1">
    <source>
        <dbReference type="Pfam" id="PF00485"/>
    </source>
</evidence>
<organism evidence="2 3">
    <name type="scientific">Clostridium sulfidigenes</name>
    <dbReference type="NCBI Taxonomy" id="318464"/>
    <lineage>
        <taxon>Bacteria</taxon>
        <taxon>Bacillati</taxon>
        <taxon>Bacillota</taxon>
        <taxon>Clostridia</taxon>
        <taxon>Eubacteriales</taxon>
        <taxon>Clostridiaceae</taxon>
        <taxon>Clostridium</taxon>
    </lineage>
</organism>
<comment type="caution">
    <text evidence="2">The sequence shown here is derived from an EMBL/GenBank/DDBJ whole genome shotgun (WGS) entry which is preliminary data.</text>
</comment>
<accession>A0A084JCC0</accession>
<dbReference type="AlphaFoldDB" id="A0A084JCC0"/>
<dbReference type="RefSeq" id="WP_035132438.1">
    <property type="nucleotide sequence ID" value="NZ_JPMD01000020.1"/>
</dbReference>
<dbReference type="STRING" id="318464.IO99_08975"/>
<dbReference type="SUPFAM" id="SSF52540">
    <property type="entry name" value="P-loop containing nucleoside triphosphate hydrolases"/>
    <property type="match status" value="1"/>
</dbReference>
<feature type="domain" description="Phosphoribulokinase/uridine kinase" evidence="1">
    <location>
        <begin position="288"/>
        <end position="485"/>
    </location>
</feature>
<name>A0A084JCC0_9CLOT</name>
<proteinExistence type="predicted"/>
<gene>
    <name evidence="2" type="ORF">IO99_08975</name>
</gene>
<dbReference type="Proteomes" id="UP000028542">
    <property type="component" value="Unassembled WGS sequence"/>
</dbReference>
<dbReference type="FunFam" id="3.40.50.300:FF:001230">
    <property type="entry name" value="Phosphoribulokinase/uridine kinase family protein"/>
    <property type="match status" value="1"/>
</dbReference>
<sequence>MDKIKIRIEERIIEVHRGITCYNLIKRYGHDNKVPIVLVKADGKLRELSTVLEKDCDIEFVDITDKQGMMCYIRSLQFVLIKATKDLFPDSKITIEHSLSKGLFGEIYKDIHLSIDDVYAIKKRMLEIVDANMEIEKKNYSKEDAIDLFREAGMDDKVSVFKNVNESSIIIYKLGEEIGYFYGPMIPNTDILKCFDLIYYDPGFILRFPTQEEPTQIPRFEKHRKLAKIFYEAEKWGDILNIAHVGALNDEIEHGDIVTLVRVAEALHEKKIANIADKIKKNRDIKLILIAGPSSSGKTTFCKRLGIQMRVNGLIPVPISLDDYFIDRELTPKDEFGEYDFESITALDLELFNEQLKMLLNGEEVELPTFNFITGKREWLGNKVKLPDRGVIVIEGIHGLNEVLTASIPHNHKFKVYISPLTQINMDAHNRIATTDVRMIRRIVRDYLSRGYDVEYTLKMWSSIRRGEDKNIFPYQEDADVMFNSALIYELAVLKKYALEELYKVKPESSVYNEARRLIEFLHFFKEVDKEVVPTNSLITEFIGGSCFYQY</sequence>
<keyword evidence="3" id="KW-1185">Reference proteome</keyword>
<dbReference type="InterPro" id="IPR027417">
    <property type="entry name" value="P-loop_NTPase"/>
</dbReference>
<dbReference type="GO" id="GO:0005524">
    <property type="term" value="F:ATP binding"/>
    <property type="evidence" value="ECO:0007669"/>
    <property type="project" value="InterPro"/>
</dbReference>
<dbReference type="Gene3D" id="3.40.50.300">
    <property type="entry name" value="P-loop containing nucleotide triphosphate hydrolases"/>
    <property type="match status" value="1"/>
</dbReference>
<dbReference type="InterPro" id="IPR018163">
    <property type="entry name" value="Thr/Ala-tRNA-synth_IIc_edit"/>
</dbReference>
<dbReference type="InterPro" id="IPR006083">
    <property type="entry name" value="PRK/URK"/>
</dbReference>
<dbReference type="eggNOG" id="COG0572">
    <property type="taxonomic scope" value="Bacteria"/>
</dbReference>
<evidence type="ECO:0000313" key="2">
    <source>
        <dbReference type="EMBL" id="KEZ86604.1"/>
    </source>
</evidence>
<dbReference type="Gene3D" id="3.30.980.10">
    <property type="entry name" value="Threonyl-trna Synthetase, Chain A, domain 2"/>
    <property type="match status" value="1"/>
</dbReference>
<reference evidence="2 3" key="1">
    <citation type="submission" date="2014-07" db="EMBL/GenBank/DDBJ databases">
        <title>Draft genome of Clostridium sulfidigenes 113A isolated from sediments associated with methane hydrate from Krishna Godavari basin.</title>
        <authorList>
            <person name="Honkalas V.S."/>
            <person name="Dabir A.P."/>
            <person name="Arora P."/>
            <person name="Dhakephalkar P.K."/>
        </authorList>
    </citation>
    <scope>NUCLEOTIDE SEQUENCE [LARGE SCALE GENOMIC DNA]</scope>
    <source>
        <strain evidence="2 3">113A</strain>
    </source>
</reference>
<protein>
    <submittedName>
        <fullName evidence="2">ATPase AAA</fullName>
    </submittedName>
</protein>
<evidence type="ECO:0000313" key="3">
    <source>
        <dbReference type="Proteomes" id="UP000028542"/>
    </source>
</evidence>
<dbReference type="Pfam" id="PF00485">
    <property type="entry name" value="PRK"/>
    <property type="match status" value="1"/>
</dbReference>
<dbReference type="PANTHER" id="PTHR10285">
    <property type="entry name" value="URIDINE KINASE"/>
    <property type="match status" value="1"/>
</dbReference>
<dbReference type="GO" id="GO:0016301">
    <property type="term" value="F:kinase activity"/>
    <property type="evidence" value="ECO:0007669"/>
    <property type="project" value="InterPro"/>
</dbReference>